<keyword evidence="4" id="KW-0256">Endoplasmic reticulum</keyword>
<dbReference type="PANTHER" id="PTHR13466:SF19">
    <property type="entry name" value="NUCLEUS-VACUOLE JUNCTION PROTEIN 2"/>
    <property type="match status" value="1"/>
</dbReference>
<dbReference type="EMBL" id="HE612856">
    <property type="protein sequence ID" value="CCE61413.1"/>
    <property type="molecule type" value="Genomic_DNA"/>
</dbReference>
<keyword evidence="5 10" id="KW-1133">Transmembrane helix</keyword>
<sequence length="817" mass="92021">MVGLKEFIFIYLLGGITFIPLSIFVILKLNKVDKKKLVNDNGDDNSLLTAKKVDPHFKLGKILEDEGVNVYKKGWITVTKKYYYHFSEIPSLNIDLNNKESPQYFERSQLKKKHNFFAVLKHGNLFLYKKDDANSDLVYAISLKNNFLTIWPRNPNKEVVDGSLFTKRTCIAILQDSLVEYDLNNDSIKLDEGTINKNNFIYNNNTNETNNSIIPTSPSVNSSMNQHTNSTPSTYYLYFNNNMDKEDWYFQLINASKTSIKNISHLSKLDPSLSANTAHLNTHDTLLLIQNLNSTEGQIHSQWFNALIGRLFLSLQQTDSLNTAIYNSVCKKLSKINKPGFLDDLIVEKVDVGNSAPLITNPKLAALSPDGSTKITCNLLYTGNLSLNIATKVQINLGSRFTQREVSIQLAIKVKEISGPMILIIKPPPSNRIWYAFESNPKLDFDIEPIVSSSKLSYNVIINAIKNKLIEGIQESLVFPFMDDLVFFPTTDEIYRGGIWNKNENRDDSVTTIQTINNNIEDNKSKSTTNNTVSNIDDNLNDDINSISSSFDNQSTKTGNIKQRTLQKVGNLKDTIQYRKSKGSFALPSGKDDNNDAASISSANTCDENGTTKKYFKNSIKKINKWYKDTINNNEEDENSLSSVENANDLKNEKQMQTNEDITNRVTAAVTPEATKPKPSNRDSANQEPTLYKNESINSLTKEELPDILVKEGPPETLPATPIMISNRRRPVPKIPVSINTTMQDSNTVDNNQQQTPTSPISNMFVNYARTRSLSSTSNDFNNIRKASYSKISNPNIIRETDIDSFPNETSNPNDTN</sequence>
<feature type="domain" description="SMP-LTD" evidence="11">
    <location>
        <begin position="297"/>
        <end position="488"/>
    </location>
</feature>
<dbReference type="GO" id="GO:0005789">
    <property type="term" value="C:endoplasmic reticulum membrane"/>
    <property type="evidence" value="ECO:0007669"/>
    <property type="project" value="UniProtKB-SubCell"/>
</dbReference>
<evidence type="ECO:0000313" key="12">
    <source>
        <dbReference type="EMBL" id="CCE61413.1"/>
    </source>
</evidence>
<evidence type="ECO:0000313" key="13">
    <source>
        <dbReference type="Proteomes" id="UP000005666"/>
    </source>
</evidence>
<dbReference type="PANTHER" id="PTHR13466">
    <property type="entry name" value="TEX2 PROTEIN-RELATED"/>
    <property type="match status" value="1"/>
</dbReference>
<feature type="region of interest" description="Disordered" evidence="9">
    <location>
        <begin position="583"/>
        <end position="611"/>
    </location>
</feature>
<keyword evidence="6" id="KW-0445">Lipid transport</keyword>
<feature type="region of interest" description="Disordered" evidence="9">
    <location>
        <begin position="742"/>
        <end position="762"/>
    </location>
</feature>
<name>G8BND5_TETPH</name>
<reference evidence="12 13" key="1">
    <citation type="journal article" date="2011" name="Proc. Natl. Acad. Sci. U.S.A.">
        <title>Evolutionary erosion of yeast sex chromosomes by mating-type switching accidents.</title>
        <authorList>
            <person name="Gordon J.L."/>
            <person name="Armisen D."/>
            <person name="Proux-Wera E."/>
            <person name="Oheigeartaigh S.S."/>
            <person name="Byrne K.P."/>
            <person name="Wolfe K.H."/>
        </authorList>
    </citation>
    <scope>NUCLEOTIDE SEQUENCE [LARGE SCALE GENOMIC DNA]</scope>
    <source>
        <strain evidence="13">ATCC 24235 / CBS 4417 / NBRC 1672 / NRRL Y-8282 / UCD 70-5</strain>
    </source>
</reference>
<feature type="compositionally biased region" description="Polar residues" evidence="9">
    <location>
        <begin position="596"/>
        <end position="609"/>
    </location>
</feature>
<dbReference type="InterPro" id="IPR031468">
    <property type="entry name" value="SMP_LBD"/>
</dbReference>
<keyword evidence="7" id="KW-0446">Lipid-binding</keyword>
<dbReference type="CDD" id="cd21675">
    <property type="entry name" value="SMP_TEX2"/>
    <property type="match status" value="1"/>
</dbReference>
<dbReference type="eggNOG" id="KOG2238">
    <property type="taxonomic scope" value="Eukaryota"/>
</dbReference>
<dbReference type="HOGENOM" id="CLU_012852_2_0_1"/>
<organism evidence="12 13">
    <name type="scientific">Tetrapisispora phaffii (strain ATCC 24235 / CBS 4417 / NBRC 1672 / NRRL Y-8282 / UCD 70-5)</name>
    <name type="common">Yeast</name>
    <name type="synonym">Fabospora phaffii</name>
    <dbReference type="NCBI Taxonomy" id="1071381"/>
    <lineage>
        <taxon>Eukaryota</taxon>
        <taxon>Fungi</taxon>
        <taxon>Dikarya</taxon>
        <taxon>Ascomycota</taxon>
        <taxon>Saccharomycotina</taxon>
        <taxon>Saccharomycetes</taxon>
        <taxon>Saccharomycetales</taxon>
        <taxon>Saccharomycetaceae</taxon>
        <taxon>Tetrapisispora</taxon>
    </lineage>
</organism>
<dbReference type="GO" id="GO:0015914">
    <property type="term" value="P:phospholipid transport"/>
    <property type="evidence" value="ECO:0007669"/>
    <property type="project" value="TreeGrafter"/>
</dbReference>
<evidence type="ECO:0000256" key="6">
    <source>
        <dbReference type="ARBA" id="ARBA00023055"/>
    </source>
</evidence>
<evidence type="ECO:0000256" key="3">
    <source>
        <dbReference type="ARBA" id="ARBA00022692"/>
    </source>
</evidence>
<dbReference type="GO" id="GO:1990456">
    <property type="term" value="P:mitochondrion-endoplasmic reticulum membrane tethering"/>
    <property type="evidence" value="ECO:0007669"/>
    <property type="project" value="TreeGrafter"/>
</dbReference>
<dbReference type="AlphaFoldDB" id="G8BND5"/>
<accession>G8BND5</accession>
<dbReference type="RefSeq" id="XP_003683847.1">
    <property type="nucleotide sequence ID" value="XM_003683799.1"/>
</dbReference>
<dbReference type="OMA" id="MDKEDWY"/>
<keyword evidence="3 10" id="KW-0812">Transmembrane</keyword>
<keyword evidence="2" id="KW-0813">Transport</keyword>
<evidence type="ECO:0000259" key="11">
    <source>
        <dbReference type="PROSITE" id="PS51847"/>
    </source>
</evidence>
<comment type="subcellular location">
    <subcellularLocation>
        <location evidence="1">Endoplasmic reticulum membrane</location>
    </subcellularLocation>
</comment>
<feature type="region of interest" description="Disordered" evidence="9">
    <location>
        <begin position="636"/>
        <end position="657"/>
    </location>
</feature>
<dbReference type="Proteomes" id="UP000005666">
    <property type="component" value="Chromosome 1"/>
</dbReference>
<dbReference type="OrthoDB" id="26740at2759"/>
<dbReference type="SUPFAM" id="SSF50729">
    <property type="entry name" value="PH domain-like"/>
    <property type="match status" value="1"/>
</dbReference>
<dbReference type="GO" id="GO:0071561">
    <property type="term" value="C:nucleus-vacuole junction"/>
    <property type="evidence" value="ECO:0007669"/>
    <property type="project" value="EnsemblFungi"/>
</dbReference>
<evidence type="ECO:0000256" key="9">
    <source>
        <dbReference type="SAM" id="MobiDB-lite"/>
    </source>
</evidence>
<dbReference type="GO" id="GO:0032865">
    <property type="term" value="C:ERMES complex"/>
    <property type="evidence" value="ECO:0007669"/>
    <property type="project" value="TreeGrafter"/>
</dbReference>
<keyword evidence="8 10" id="KW-0472">Membrane</keyword>
<evidence type="ECO:0000256" key="1">
    <source>
        <dbReference type="ARBA" id="ARBA00004586"/>
    </source>
</evidence>
<evidence type="ECO:0000256" key="7">
    <source>
        <dbReference type="ARBA" id="ARBA00023121"/>
    </source>
</evidence>
<dbReference type="STRING" id="1071381.G8BND5"/>
<feature type="region of interest" description="Disordered" evidence="9">
    <location>
        <begin position="669"/>
        <end position="699"/>
    </location>
</feature>
<proteinExistence type="predicted"/>
<evidence type="ECO:0000256" key="10">
    <source>
        <dbReference type="SAM" id="Phobius"/>
    </source>
</evidence>
<evidence type="ECO:0000256" key="5">
    <source>
        <dbReference type="ARBA" id="ARBA00022989"/>
    </source>
</evidence>
<evidence type="ECO:0000256" key="2">
    <source>
        <dbReference type="ARBA" id="ARBA00022448"/>
    </source>
</evidence>
<gene>
    <name evidence="12" type="primary">TPHA0A03360</name>
    <name evidence="12" type="ordered locus">TPHA_0A03360</name>
</gene>
<dbReference type="KEGG" id="tpf:TPHA_0A03360"/>
<evidence type="ECO:0000256" key="4">
    <source>
        <dbReference type="ARBA" id="ARBA00022824"/>
    </source>
</evidence>
<feature type="compositionally biased region" description="Polar residues" evidence="9">
    <location>
        <begin position="682"/>
        <end position="699"/>
    </location>
</feature>
<dbReference type="GO" id="GO:0035621">
    <property type="term" value="P:ER to Golgi ceramide transport"/>
    <property type="evidence" value="ECO:0007669"/>
    <property type="project" value="EnsemblFungi"/>
</dbReference>
<dbReference type="GeneID" id="11532379"/>
<dbReference type="PROSITE" id="PS51847">
    <property type="entry name" value="SMP"/>
    <property type="match status" value="1"/>
</dbReference>
<evidence type="ECO:0000256" key="8">
    <source>
        <dbReference type="ARBA" id="ARBA00023136"/>
    </source>
</evidence>
<dbReference type="GO" id="GO:0005319">
    <property type="term" value="F:lipid transporter activity"/>
    <property type="evidence" value="ECO:0007669"/>
    <property type="project" value="EnsemblFungi"/>
</dbReference>
<keyword evidence="13" id="KW-1185">Reference proteome</keyword>
<feature type="transmembrane region" description="Helical" evidence="10">
    <location>
        <begin position="7"/>
        <end position="27"/>
    </location>
</feature>
<protein>
    <recommendedName>
        <fullName evidence="11">SMP-LTD domain-containing protein</fullName>
    </recommendedName>
</protein>
<dbReference type="GO" id="GO:0008289">
    <property type="term" value="F:lipid binding"/>
    <property type="evidence" value="ECO:0007669"/>
    <property type="project" value="UniProtKB-KW"/>
</dbReference>
<dbReference type="GO" id="GO:0033116">
    <property type="term" value="C:endoplasmic reticulum-Golgi intermediate compartment membrane"/>
    <property type="evidence" value="ECO:0007669"/>
    <property type="project" value="EnsemblFungi"/>
</dbReference>